<name>A0A0M9A8Z8_9HYME</name>
<gene>
    <name evidence="1" type="ORF">WN51_08675</name>
</gene>
<proteinExistence type="predicted"/>
<reference evidence="1 2" key="1">
    <citation type="submission" date="2015-07" db="EMBL/GenBank/DDBJ databases">
        <title>The genome of Melipona quadrifasciata.</title>
        <authorList>
            <person name="Pan H."/>
            <person name="Kapheim K."/>
        </authorList>
    </citation>
    <scope>NUCLEOTIDE SEQUENCE [LARGE SCALE GENOMIC DNA]</scope>
    <source>
        <strain evidence="1">0111107301</strain>
        <tissue evidence="1">Whole body</tissue>
    </source>
</reference>
<organism evidence="1 2">
    <name type="scientific">Melipona quadrifasciata</name>
    <dbReference type="NCBI Taxonomy" id="166423"/>
    <lineage>
        <taxon>Eukaryota</taxon>
        <taxon>Metazoa</taxon>
        <taxon>Ecdysozoa</taxon>
        <taxon>Arthropoda</taxon>
        <taxon>Hexapoda</taxon>
        <taxon>Insecta</taxon>
        <taxon>Pterygota</taxon>
        <taxon>Neoptera</taxon>
        <taxon>Endopterygota</taxon>
        <taxon>Hymenoptera</taxon>
        <taxon>Apocrita</taxon>
        <taxon>Aculeata</taxon>
        <taxon>Apoidea</taxon>
        <taxon>Anthophila</taxon>
        <taxon>Apidae</taxon>
        <taxon>Melipona</taxon>
    </lineage>
</organism>
<dbReference type="Proteomes" id="UP000053105">
    <property type="component" value="Unassembled WGS sequence"/>
</dbReference>
<sequence length="54" mass="5861">MKIIPPWEPCSEFELGYCLYDSRALYAAPSSSAVLYFSGSFLPLDSPIGGALND</sequence>
<keyword evidence="2" id="KW-1185">Reference proteome</keyword>
<protein>
    <submittedName>
        <fullName evidence="1">Uncharacterized protein</fullName>
    </submittedName>
</protein>
<evidence type="ECO:0000313" key="2">
    <source>
        <dbReference type="Proteomes" id="UP000053105"/>
    </source>
</evidence>
<dbReference type="AlphaFoldDB" id="A0A0M9A8Z8"/>
<evidence type="ECO:0000313" key="1">
    <source>
        <dbReference type="EMBL" id="KOX78916.1"/>
    </source>
</evidence>
<accession>A0A0M9A8Z8</accession>
<dbReference type="EMBL" id="KQ435719">
    <property type="protein sequence ID" value="KOX78916.1"/>
    <property type="molecule type" value="Genomic_DNA"/>
</dbReference>